<dbReference type="Gene3D" id="3.80.10.10">
    <property type="entry name" value="Ribonuclease Inhibitor"/>
    <property type="match status" value="1"/>
</dbReference>
<gene>
    <name evidence="1" type="ORF">VKT23_017036</name>
</gene>
<name>A0ABR1IT27_9AGAR</name>
<evidence type="ECO:0008006" key="3">
    <source>
        <dbReference type="Google" id="ProtNLM"/>
    </source>
</evidence>
<organism evidence="1 2">
    <name type="scientific">Marasmiellus scandens</name>
    <dbReference type="NCBI Taxonomy" id="2682957"/>
    <lineage>
        <taxon>Eukaryota</taxon>
        <taxon>Fungi</taxon>
        <taxon>Dikarya</taxon>
        <taxon>Basidiomycota</taxon>
        <taxon>Agaricomycotina</taxon>
        <taxon>Agaricomycetes</taxon>
        <taxon>Agaricomycetidae</taxon>
        <taxon>Agaricales</taxon>
        <taxon>Marasmiineae</taxon>
        <taxon>Omphalotaceae</taxon>
        <taxon>Marasmiellus</taxon>
    </lineage>
</organism>
<dbReference type="InterPro" id="IPR032675">
    <property type="entry name" value="LRR_dom_sf"/>
</dbReference>
<dbReference type="Proteomes" id="UP001498398">
    <property type="component" value="Unassembled WGS sequence"/>
</dbReference>
<comment type="caution">
    <text evidence="1">The sequence shown here is derived from an EMBL/GenBank/DDBJ whole genome shotgun (WGS) entry which is preliminary data.</text>
</comment>
<accession>A0ABR1IT27</accession>
<evidence type="ECO:0000313" key="2">
    <source>
        <dbReference type="Proteomes" id="UP001498398"/>
    </source>
</evidence>
<reference evidence="1 2" key="1">
    <citation type="submission" date="2024-01" db="EMBL/GenBank/DDBJ databases">
        <title>A draft genome for the cacao thread blight pathogen Marasmiellus scandens.</title>
        <authorList>
            <person name="Baruah I.K."/>
            <person name="Leung J."/>
            <person name="Bukari Y."/>
            <person name="Amoako-Attah I."/>
            <person name="Meinhardt L.W."/>
            <person name="Bailey B.A."/>
            <person name="Cohen S.P."/>
        </authorList>
    </citation>
    <scope>NUCLEOTIDE SEQUENCE [LARGE SCALE GENOMIC DNA]</scope>
    <source>
        <strain evidence="1 2">GH-19</strain>
    </source>
</reference>
<evidence type="ECO:0000313" key="1">
    <source>
        <dbReference type="EMBL" id="KAK7440399.1"/>
    </source>
</evidence>
<protein>
    <recommendedName>
        <fullName evidence="3">F-box domain-containing protein</fullName>
    </recommendedName>
</protein>
<dbReference type="EMBL" id="JBANRG010000068">
    <property type="protein sequence ID" value="KAK7440399.1"/>
    <property type="molecule type" value="Genomic_DNA"/>
</dbReference>
<sequence>MCTHNTSRMAQLIPDFPQRLYSELLDSNEIPSPTQISGIHSLISQVEKDVVRFRSADSFLEFNVSSPRELRDEGDRRETFLEQYQALLHTVSMRQLPYEIWVEIFRLCIESAFYEDEEEVPVDSVDCPMCRCPSFPVDPETSLVLPSFPDSFLALHSGADFLDNSISFPIPEFAFVQPHHPEPFVASNLTRGLPLPFILSQVCHHWRKILLATPELWSLVRFFLPSPPNQVQTWLARSAKRPLTVRVRVDNLIITRRREAPVGWTAVNDPGLRALVKQSRRLVDFDVNMKGVWGFRDVLHQIGRSAPLQRLHTRNSLVDAGLGGLPLLRHTDLPDLTELSWYSKSLSDISRIPSYRNLIRLSGTFSEVNSLSEIFETIFESMPKLSVLDLAVKFSVERLSEDNLPHVVHDSLTSLTIVWTANHQWYPNQPVPPRTFVDRFLQHVTFPSLVNFAVAVGLGPGKPEVLSSFFIRHPALNTVHLVLPKCEMQLARSSQEAFGSVKILNELEDGSRVPTEVDLPPGNNWKVLKWKIGH</sequence>
<keyword evidence="2" id="KW-1185">Reference proteome</keyword>
<proteinExistence type="predicted"/>